<gene>
    <name evidence="2" type="ORF">C6P37_09780</name>
</gene>
<feature type="transmembrane region" description="Helical" evidence="1">
    <location>
        <begin position="9"/>
        <end position="27"/>
    </location>
</feature>
<dbReference type="RefSeq" id="WP_276643774.1">
    <property type="nucleotide sequence ID" value="NZ_QEWE01000018.1"/>
</dbReference>
<feature type="transmembrane region" description="Helical" evidence="1">
    <location>
        <begin position="33"/>
        <end position="55"/>
    </location>
</feature>
<proteinExistence type="predicted"/>
<reference evidence="2 3" key="1">
    <citation type="submission" date="2018-03" db="EMBL/GenBank/DDBJ databases">
        <authorList>
            <person name="Keele B.F."/>
        </authorList>
    </citation>
    <scope>NUCLEOTIDE SEQUENCE [LARGE SCALE GENOMIC DNA]</scope>
    <source>
        <strain evidence="2">ZCTH4_d</strain>
    </source>
</reference>
<keyword evidence="1" id="KW-0472">Membrane</keyword>
<evidence type="ECO:0000256" key="1">
    <source>
        <dbReference type="SAM" id="Phobius"/>
    </source>
</evidence>
<dbReference type="EMBL" id="QEWE01000018">
    <property type="protein sequence ID" value="REJ28121.1"/>
    <property type="molecule type" value="Genomic_DNA"/>
</dbReference>
<sequence length="67" mass="7456">MMPFVAKNLFSANVILLAICAYLYFSIGAAAAFFGMAFFLIWPAAAGIHFALKAMKKPFLRRRRKGP</sequence>
<dbReference type="AlphaFoldDB" id="A0A3E0K4I2"/>
<organism evidence="2 3">
    <name type="scientific">Caldibacillus debilis</name>
    <dbReference type="NCBI Taxonomy" id="301148"/>
    <lineage>
        <taxon>Bacteria</taxon>
        <taxon>Bacillati</taxon>
        <taxon>Bacillota</taxon>
        <taxon>Bacilli</taxon>
        <taxon>Bacillales</taxon>
        <taxon>Bacillaceae</taxon>
        <taxon>Caldibacillus</taxon>
    </lineage>
</organism>
<dbReference type="Proteomes" id="UP000257014">
    <property type="component" value="Unassembled WGS sequence"/>
</dbReference>
<accession>A0A3E0K4I2</accession>
<evidence type="ECO:0000313" key="3">
    <source>
        <dbReference type="Proteomes" id="UP000257014"/>
    </source>
</evidence>
<keyword evidence="1" id="KW-0812">Transmembrane</keyword>
<comment type="caution">
    <text evidence="2">The sequence shown here is derived from an EMBL/GenBank/DDBJ whole genome shotgun (WGS) entry which is preliminary data.</text>
</comment>
<keyword evidence="1" id="KW-1133">Transmembrane helix</keyword>
<name>A0A3E0K4I2_9BACI</name>
<protein>
    <submittedName>
        <fullName evidence="2">Uncharacterized protein</fullName>
    </submittedName>
</protein>
<evidence type="ECO:0000313" key="2">
    <source>
        <dbReference type="EMBL" id="REJ28121.1"/>
    </source>
</evidence>